<evidence type="ECO:0000313" key="4">
    <source>
        <dbReference type="Proteomes" id="UP000585474"/>
    </source>
</evidence>
<feature type="coiled-coil region" evidence="1">
    <location>
        <begin position="220"/>
        <end position="254"/>
    </location>
</feature>
<name>A0A7J0GUC3_9ERIC</name>
<proteinExistence type="predicted"/>
<keyword evidence="4" id="KW-1185">Reference proteome</keyword>
<protein>
    <submittedName>
        <fullName evidence="3">Uncharacterized protein</fullName>
    </submittedName>
</protein>
<feature type="region of interest" description="Disordered" evidence="2">
    <location>
        <begin position="1"/>
        <end position="21"/>
    </location>
</feature>
<dbReference type="EMBL" id="BJWL01000024">
    <property type="protein sequence ID" value="GFZ14144.1"/>
    <property type="molecule type" value="Genomic_DNA"/>
</dbReference>
<dbReference type="Proteomes" id="UP000585474">
    <property type="component" value="Unassembled WGS sequence"/>
</dbReference>
<keyword evidence="1" id="KW-0175">Coiled coil</keyword>
<organism evidence="3 4">
    <name type="scientific">Actinidia rufa</name>
    <dbReference type="NCBI Taxonomy" id="165716"/>
    <lineage>
        <taxon>Eukaryota</taxon>
        <taxon>Viridiplantae</taxon>
        <taxon>Streptophyta</taxon>
        <taxon>Embryophyta</taxon>
        <taxon>Tracheophyta</taxon>
        <taxon>Spermatophyta</taxon>
        <taxon>Magnoliopsida</taxon>
        <taxon>eudicotyledons</taxon>
        <taxon>Gunneridae</taxon>
        <taxon>Pentapetalae</taxon>
        <taxon>asterids</taxon>
        <taxon>Ericales</taxon>
        <taxon>Actinidiaceae</taxon>
        <taxon>Actinidia</taxon>
    </lineage>
</organism>
<sequence>MSMDGRRNSSSLGGDDCEFSPEISMDAGVPRVPRAWGTLGKCCNKQYVLSTTEQQRVNRILDSLVKEDTFTIKEVVESKSFRRGIRIDMKKLTQKAKKYGSKHTTSVPKGTIISEKRPQDEVPDILPTKKVKSAADLKGKRTTSPPEVKKNTKVTSSKIASKGARTTMAPGEGTSANPNDVLGLNASMLKNPIVAEIFFEGMIPSFDREEVSKLDLDWAIEDLRKMKEDRDATVERLEKEFAELQKKEVLAKKSTIKEYKSSDDLHEVVETPSPPRLLHMRYVLHMTFSYRHSDIHGISFHTWLADDCAVVFSHGSPFFIYKRPLIIYYKGVTTLYLLEIEL</sequence>
<comment type="caution">
    <text evidence="3">The sequence shown here is derived from an EMBL/GenBank/DDBJ whole genome shotgun (WGS) entry which is preliminary data.</text>
</comment>
<evidence type="ECO:0000313" key="3">
    <source>
        <dbReference type="EMBL" id="GFZ14144.1"/>
    </source>
</evidence>
<feature type="region of interest" description="Disordered" evidence="2">
    <location>
        <begin position="132"/>
        <end position="175"/>
    </location>
</feature>
<reference evidence="3 4" key="1">
    <citation type="submission" date="2019-07" db="EMBL/GenBank/DDBJ databases">
        <title>De Novo Assembly of kiwifruit Actinidia rufa.</title>
        <authorList>
            <person name="Sugita-Konishi S."/>
            <person name="Sato K."/>
            <person name="Mori E."/>
            <person name="Abe Y."/>
            <person name="Kisaki G."/>
            <person name="Hamano K."/>
            <person name="Suezawa K."/>
            <person name="Otani M."/>
            <person name="Fukuda T."/>
            <person name="Manabe T."/>
            <person name="Gomi K."/>
            <person name="Tabuchi M."/>
            <person name="Akimitsu K."/>
            <person name="Kataoka I."/>
        </authorList>
    </citation>
    <scope>NUCLEOTIDE SEQUENCE [LARGE SCALE GENOMIC DNA]</scope>
    <source>
        <strain evidence="4">cv. Fuchu</strain>
    </source>
</reference>
<evidence type="ECO:0000256" key="2">
    <source>
        <dbReference type="SAM" id="MobiDB-lite"/>
    </source>
</evidence>
<accession>A0A7J0GUC3</accession>
<evidence type="ECO:0000256" key="1">
    <source>
        <dbReference type="SAM" id="Coils"/>
    </source>
</evidence>
<dbReference type="AlphaFoldDB" id="A0A7J0GUC3"/>
<gene>
    <name evidence="3" type="ORF">Acr_24g0003340</name>
</gene>